<dbReference type="GO" id="GO:0003677">
    <property type="term" value="F:DNA binding"/>
    <property type="evidence" value="ECO:0007669"/>
    <property type="project" value="UniProtKB-KW"/>
</dbReference>
<keyword evidence="3" id="KW-0804">Transcription</keyword>
<dbReference type="Proteomes" id="UP001194746">
    <property type="component" value="Unassembled WGS sequence"/>
</dbReference>
<dbReference type="CDD" id="cd00067">
    <property type="entry name" value="GAL4"/>
    <property type="match status" value="1"/>
</dbReference>
<evidence type="ECO:0000313" key="7">
    <source>
        <dbReference type="EMBL" id="KAF9884612.1"/>
    </source>
</evidence>
<dbReference type="GO" id="GO:0008270">
    <property type="term" value="F:zinc ion binding"/>
    <property type="evidence" value="ECO:0007669"/>
    <property type="project" value="InterPro"/>
</dbReference>
<dbReference type="PROSITE" id="PS00463">
    <property type="entry name" value="ZN2_CY6_FUNGAL_1"/>
    <property type="match status" value="1"/>
</dbReference>
<keyword evidence="4" id="KW-0539">Nucleus</keyword>
<name>A0AAD4CF94_ASPNN</name>
<dbReference type="GO" id="GO:0009893">
    <property type="term" value="P:positive regulation of metabolic process"/>
    <property type="evidence" value="ECO:0007669"/>
    <property type="project" value="UniProtKB-ARBA"/>
</dbReference>
<proteinExistence type="predicted"/>
<keyword evidence="8" id="KW-1185">Reference proteome</keyword>
<feature type="region of interest" description="Disordered" evidence="5">
    <location>
        <begin position="93"/>
        <end position="112"/>
    </location>
</feature>
<dbReference type="Gene3D" id="4.10.240.10">
    <property type="entry name" value="Zn(2)-C6 fungal-type DNA-binding domain"/>
    <property type="match status" value="1"/>
</dbReference>
<accession>A0AAD4CF94</accession>
<evidence type="ECO:0000256" key="3">
    <source>
        <dbReference type="ARBA" id="ARBA00023163"/>
    </source>
</evidence>
<evidence type="ECO:0000256" key="4">
    <source>
        <dbReference type="ARBA" id="ARBA00023242"/>
    </source>
</evidence>
<protein>
    <recommendedName>
        <fullName evidence="6">Zn(2)-C6 fungal-type domain-containing protein</fullName>
    </recommendedName>
</protein>
<evidence type="ECO:0000313" key="8">
    <source>
        <dbReference type="Proteomes" id="UP001194746"/>
    </source>
</evidence>
<keyword evidence="2" id="KW-0238">DNA-binding</keyword>
<keyword evidence="1" id="KW-0805">Transcription regulation</keyword>
<dbReference type="AlphaFoldDB" id="A0AAD4CF94"/>
<sequence>MSKSSRTLTQPPVKLACLECRSCKVRCNGEDPCNNCTKRSKFCEYKASQRGGLRKRRRGGQTDDELDIDSQEDLFSAALYNLSMPTDLMQNLDLPGSPFPRDALDSLANDPSESIPIRVYRSESDLSVYSIPPGGSKS</sequence>
<dbReference type="InterPro" id="IPR001138">
    <property type="entry name" value="Zn2Cys6_DnaBD"/>
</dbReference>
<evidence type="ECO:0000256" key="1">
    <source>
        <dbReference type="ARBA" id="ARBA00023015"/>
    </source>
</evidence>
<dbReference type="InterPro" id="IPR036864">
    <property type="entry name" value="Zn2-C6_fun-type_DNA-bd_sf"/>
</dbReference>
<feature type="domain" description="Zn(2)-C6 fungal-type" evidence="6">
    <location>
        <begin position="16"/>
        <end position="45"/>
    </location>
</feature>
<comment type="caution">
    <text evidence="7">The sequence shown here is derived from an EMBL/GenBank/DDBJ whole genome shotgun (WGS) entry which is preliminary data.</text>
</comment>
<evidence type="ECO:0000256" key="5">
    <source>
        <dbReference type="SAM" id="MobiDB-lite"/>
    </source>
</evidence>
<dbReference type="PANTHER" id="PTHR47431">
    <property type="entry name" value="ZN(II)2CYS6 TRANSCRIPTION FACTOR (EUROFUNG)-RELATED"/>
    <property type="match status" value="1"/>
</dbReference>
<dbReference type="PROSITE" id="PS50048">
    <property type="entry name" value="ZN2_CY6_FUNGAL_2"/>
    <property type="match status" value="1"/>
</dbReference>
<dbReference type="PANTHER" id="PTHR47431:SF1">
    <property type="entry name" value="ZN(II)2CYS6 TRANSCRIPTION FACTOR (EUROFUNG)"/>
    <property type="match status" value="1"/>
</dbReference>
<evidence type="ECO:0000256" key="2">
    <source>
        <dbReference type="ARBA" id="ARBA00023125"/>
    </source>
</evidence>
<organism evidence="7 8">
    <name type="scientific">Aspergillus nanangensis</name>
    <dbReference type="NCBI Taxonomy" id="2582783"/>
    <lineage>
        <taxon>Eukaryota</taxon>
        <taxon>Fungi</taxon>
        <taxon>Dikarya</taxon>
        <taxon>Ascomycota</taxon>
        <taxon>Pezizomycotina</taxon>
        <taxon>Eurotiomycetes</taxon>
        <taxon>Eurotiomycetidae</taxon>
        <taxon>Eurotiales</taxon>
        <taxon>Aspergillaceae</taxon>
        <taxon>Aspergillus</taxon>
        <taxon>Aspergillus subgen. Circumdati</taxon>
    </lineage>
</organism>
<evidence type="ECO:0000259" key="6">
    <source>
        <dbReference type="PROSITE" id="PS50048"/>
    </source>
</evidence>
<dbReference type="Pfam" id="PF00172">
    <property type="entry name" value="Zn_clus"/>
    <property type="match status" value="1"/>
</dbReference>
<gene>
    <name evidence="7" type="ORF">FE257_001434</name>
</gene>
<reference evidence="7" key="1">
    <citation type="journal article" date="2019" name="Beilstein J. Org. Chem.">
        <title>Nanangenines: drimane sesquiterpenoids as the dominant metabolite cohort of a novel Australian fungus, Aspergillus nanangensis.</title>
        <authorList>
            <person name="Lacey H.J."/>
            <person name="Gilchrist C.L.M."/>
            <person name="Crombie A."/>
            <person name="Kalaitzis J.A."/>
            <person name="Vuong D."/>
            <person name="Rutledge P.J."/>
            <person name="Turner P."/>
            <person name="Pitt J.I."/>
            <person name="Lacey E."/>
            <person name="Chooi Y.H."/>
            <person name="Piggott A.M."/>
        </authorList>
    </citation>
    <scope>NUCLEOTIDE SEQUENCE</scope>
    <source>
        <strain evidence="7">MST-FP2251</strain>
    </source>
</reference>
<dbReference type="GO" id="GO:0000981">
    <property type="term" value="F:DNA-binding transcription factor activity, RNA polymerase II-specific"/>
    <property type="evidence" value="ECO:0007669"/>
    <property type="project" value="InterPro"/>
</dbReference>
<dbReference type="EMBL" id="VCAU01000117">
    <property type="protein sequence ID" value="KAF9884612.1"/>
    <property type="molecule type" value="Genomic_DNA"/>
</dbReference>
<dbReference type="SMART" id="SM00066">
    <property type="entry name" value="GAL4"/>
    <property type="match status" value="1"/>
</dbReference>
<reference evidence="7" key="2">
    <citation type="submission" date="2020-02" db="EMBL/GenBank/DDBJ databases">
        <authorList>
            <person name="Gilchrist C.L.M."/>
            <person name="Chooi Y.-H."/>
        </authorList>
    </citation>
    <scope>NUCLEOTIDE SEQUENCE</scope>
    <source>
        <strain evidence="7">MST-FP2251</strain>
    </source>
</reference>
<dbReference type="SUPFAM" id="SSF57701">
    <property type="entry name" value="Zn2/Cys6 DNA-binding domain"/>
    <property type="match status" value="1"/>
</dbReference>
<feature type="region of interest" description="Disordered" evidence="5">
    <location>
        <begin position="49"/>
        <end position="68"/>
    </location>
</feature>